<dbReference type="STRING" id="35570.A0A1I8P8Z4"/>
<keyword evidence="6" id="KW-1185">Reference proteome</keyword>
<feature type="compositionally biased region" description="Low complexity" evidence="3">
    <location>
        <begin position="303"/>
        <end position="348"/>
    </location>
</feature>
<dbReference type="AlphaFoldDB" id="A0A1I8P8Z4"/>
<dbReference type="PROSITE" id="PS51433">
    <property type="entry name" value="PNT"/>
    <property type="match status" value="1"/>
</dbReference>
<evidence type="ECO:0000313" key="5">
    <source>
        <dbReference type="EnsemblMetazoa" id="SCAU005871-PA"/>
    </source>
</evidence>
<evidence type="ECO:0000256" key="1">
    <source>
        <dbReference type="ARBA" id="ARBA00005562"/>
    </source>
</evidence>
<evidence type="ECO:0000259" key="4">
    <source>
        <dbReference type="PROSITE" id="PS51433"/>
    </source>
</evidence>
<feature type="region of interest" description="Disordered" evidence="3">
    <location>
        <begin position="303"/>
        <end position="360"/>
    </location>
</feature>
<dbReference type="GO" id="GO:0043565">
    <property type="term" value="F:sequence-specific DNA binding"/>
    <property type="evidence" value="ECO:0007669"/>
    <property type="project" value="InterPro"/>
</dbReference>
<dbReference type="FunFam" id="1.10.150.50:FF:000014">
    <property type="entry name" value="Protein c-ets-1 isoform 1"/>
    <property type="match status" value="1"/>
</dbReference>
<evidence type="ECO:0000313" key="6">
    <source>
        <dbReference type="Proteomes" id="UP000095300"/>
    </source>
</evidence>
<accession>A0A1I8P8Z4</accession>
<dbReference type="SMART" id="SM00251">
    <property type="entry name" value="SAM_PNT"/>
    <property type="match status" value="1"/>
</dbReference>
<feature type="region of interest" description="Disordered" evidence="3">
    <location>
        <begin position="207"/>
        <end position="278"/>
    </location>
</feature>
<sequence length="360" mass="38293">MTNEWIDWSDSRLRVPLQLGGYPFAHAYYVASDGVSTNGNKGKSAPPGGIMSKTCSGGAIGSSSNSLSCFTSHKFHLKAKKLQQLYTTSGRLKDVPNQIPPLTPGTNRKVTEVLKASFASWEKEAQKCNITKDPREWSEEHVIHWLNWAVKDFSLPSMNLEPFRNMKGRDMIELGKEGFLAIITPAYAGDILWEHVDMLQKDCERPMDESVNTTNSYEASASTTTTSVCGSDHQLGYSSNNRNNNNNSSVAAAAATSKSNTHTNNTNTTATTNCSRLTPQDFSTSATASSLSSVSLTPLSLSSSSSSSSSCSSASSTPSSSSSSSSISAAAGNGAATTATSDKITTTAGARQQHHSGKFL</sequence>
<proteinExistence type="inferred from homology"/>
<comment type="similarity">
    <text evidence="1">Belongs to the ETS family.</text>
</comment>
<dbReference type="Proteomes" id="UP000095300">
    <property type="component" value="Unassembled WGS sequence"/>
</dbReference>
<evidence type="ECO:0000256" key="3">
    <source>
        <dbReference type="SAM" id="MobiDB-lite"/>
    </source>
</evidence>
<reference evidence="5" key="1">
    <citation type="submission" date="2020-05" db="UniProtKB">
        <authorList>
            <consortium name="EnsemblMetazoa"/>
        </authorList>
    </citation>
    <scope>IDENTIFICATION</scope>
    <source>
        <strain evidence="5">USDA</strain>
    </source>
</reference>
<dbReference type="InterPro" id="IPR013761">
    <property type="entry name" value="SAM/pointed_sf"/>
</dbReference>
<dbReference type="InterPro" id="IPR003118">
    <property type="entry name" value="Pointed_dom"/>
</dbReference>
<dbReference type="EnsemblMetazoa" id="SCAU005871-RA">
    <property type="protein sequence ID" value="SCAU005871-PA"/>
    <property type="gene ID" value="SCAU005871"/>
</dbReference>
<dbReference type="Gene3D" id="1.10.150.50">
    <property type="entry name" value="Transcription Factor, Ets-1"/>
    <property type="match status" value="1"/>
</dbReference>
<dbReference type="SUPFAM" id="SSF47769">
    <property type="entry name" value="SAM/Pointed domain"/>
    <property type="match status" value="1"/>
</dbReference>
<feature type="compositionally biased region" description="Low complexity" evidence="3">
    <location>
        <begin position="212"/>
        <end position="227"/>
    </location>
</feature>
<dbReference type="Pfam" id="PF02198">
    <property type="entry name" value="SAM_PNT"/>
    <property type="match status" value="1"/>
</dbReference>
<evidence type="ECO:0000256" key="2">
    <source>
        <dbReference type="ARBA" id="ARBA00023125"/>
    </source>
</evidence>
<feature type="compositionally biased region" description="Low complexity" evidence="3">
    <location>
        <begin position="238"/>
        <end position="273"/>
    </location>
</feature>
<organism evidence="5 6">
    <name type="scientific">Stomoxys calcitrans</name>
    <name type="common">Stable fly</name>
    <name type="synonym">Conops calcitrans</name>
    <dbReference type="NCBI Taxonomy" id="35570"/>
    <lineage>
        <taxon>Eukaryota</taxon>
        <taxon>Metazoa</taxon>
        <taxon>Ecdysozoa</taxon>
        <taxon>Arthropoda</taxon>
        <taxon>Hexapoda</taxon>
        <taxon>Insecta</taxon>
        <taxon>Pterygota</taxon>
        <taxon>Neoptera</taxon>
        <taxon>Endopterygota</taxon>
        <taxon>Diptera</taxon>
        <taxon>Brachycera</taxon>
        <taxon>Muscomorpha</taxon>
        <taxon>Muscoidea</taxon>
        <taxon>Muscidae</taxon>
        <taxon>Stomoxys</taxon>
    </lineage>
</organism>
<gene>
    <name evidence="5" type="primary">106082786</name>
</gene>
<dbReference type="VEuPathDB" id="VectorBase:SCAU005871"/>
<keyword evidence="2" id="KW-0238">DNA-binding</keyword>
<feature type="domain" description="PNT" evidence="4">
    <location>
        <begin position="116"/>
        <end position="203"/>
    </location>
</feature>
<protein>
    <recommendedName>
        <fullName evidence="4">PNT domain-containing protein</fullName>
    </recommendedName>
</protein>
<name>A0A1I8P8Z4_STOCA</name>